<protein>
    <recommendedName>
        <fullName evidence="1">peptidylprolyl isomerase</fullName>
        <ecNumber evidence="1">5.2.1.8</ecNumber>
    </recommendedName>
</protein>
<sequence>MKLTKLLLMVALVISVVTFTGCGKDETQKPVATPVPTSGEASSGYKMYDSVPSLDIDANKDYFAEFAMESGGKFTVDLYEKLVPVTVNNFVFLAREGFYDGVTFHRVIEGFMAQGGDQTGSGSGNAGYYFDNEFHPDALHDGPGVISMANRGVIEGRGTNGTQFFITYKETHFLDGYRPDGTSKECAVPGTSCHSVFGKVSSGMDVVNSISPRDPSASDFQGDVIRSVLIMEK</sequence>
<reference evidence="5" key="1">
    <citation type="submission" date="2018-05" db="EMBL/GenBank/DDBJ databases">
        <authorList>
            <person name="Lanie J.A."/>
            <person name="Ng W.-L."/>
            <person name="Kazmierczak K.M."/>
            <person name="Andrzejewski T.M."/>
            <person name="Davidsen T.M."/>
            <person name="Wayne K.J."/>
            <person name="Tettelin H."/>
            <person name="Glass J.I."/>
            <person name="Rusch D."/>
            <person name="Podicherti R."/>
            <person name="Tsui H.-C.T."/>
            <person name="Winkler M.E."/>
        </authorList>
    </citation>
    <scope>NUCLEOTIDE SEQUENCE</scope>
</reference>
<dbReference type="SUPFAM" id="SSF50891">
    <property type="entry name" value="Cyclophilin-like"/>
    <property type="match status" value="1"/>
</dbReference>
<dbReference type="AlphaFoldDB" id="A0A382DN67"/>
<dbReference type="PROSITE" id="PS50072">
    <property type="entry name" value="CSA_PPIASE_2"/>
    <property type="match status" value="1"/>
</dbReference>
<evidence type="ECO:0000259" key="4">
    <source>
        <dbReference type="PROSITE" id="PS50072"/>
    </source>
</evidence>
<dbReference type="Pfam" id="PF00160">
    <property type="entry name" value="Pro_isomerase"/>
    <property type="match status" value="1"/>
</dbReference>
<keyword evidence="2" id="KW-0697">Rotamase</keyword>
<keyword evidence="3" id="KW-0413">Isomerase</keyword>
<accession>A0A382DN67</accession>
<dbReference type="PROSITE" id="PS51257">
    <property type="entry name" value="PROKAR_LIPOPROTEIN"/>
    <property type="match status" value="1"/>
</dbReference>
<dbReference type="InterPro" id="IPR044666">
    <property type="entry name" value="Cyclophilin_A-like"/>
</dbReference>
<dbReference type="InterPro" id="IPR020892">
    <property type="entry name" value="Cyclophilin-type_PPIase_CS"/>
</dbReference>
<dbReference type="CDD" id="cd00317">
    <property type="entry name" value="cyclophilin"/>
    <property type="match status" value="1"/>
</dbReference>
<dbReference type="PRINTS" id="PR00153">
    <property type="entry name" value="CSAPPISMRASE"/>
</dbReference>
<evidence type="ECO:0000256" key="3">
    <source>
        <dbReference type="ARBA" id="ARBA00023235"/>
    </source>
</evidence>
<evidence type="ECO:0000256" key="2">
    <source>
        <dbReference type="ARBA" id="ARBA00023110"/>
    </source>
</evidence>
<proteinExistence type="predicted"/>
<gene>
    <name evidence="5" type="ORF">METZ01_LOCUS192764</name>
</gene>
<evidence type="ECO:0000256" key="1">
    <source>
        <dbReference type="ARBA" id="ARBA00013194"/>
    </source>
</evidence>
<dbReference type="PANTHER" id="PTHR45625:SF4">
    <property type="entry name" value="PEPTIDYLPROLYL ISOMERASE DOMAIN AND WD REPEAT-CONTAINING PROTEIN 1"/>
    <property type="match status" value="1"/>
</dbReference>
<dbReference type="PROSITE" id="PS00170">
    <property type="entry name" value="CSA_PPIASE_1"/>
    <property type="match status" value="1"/>
</dbReference>
<dbReference type="GO" id="GO:0003755">
    <property type="term" value="F:peptidyl-prolyl cis-trans isomerase activity"/>
    <property type="evidence" value="ECO:0007669"/>
    <property type="project" value="UniProtKB-KW"/>
</dbReference>
<name>A0A382DN67_9ZZZZ</name>
<organism evidence="5">
    <name type="scientific">marine metagenome</name>
    <dbReference type="NCBI Taxonomy" id="408172"/>
    <lineage>
        <taxon>unclassified sequences</taxon>
        <taxon>metagenomes</taxon>
        <taxon>ecological metagenomes</taxon>
    </lineage>
</organism>
<feature type="domain" description="PPIase cyclophilin-type" evidence="4">
    <location>
        <begin position="69"/>
        <end position="233"/>
    </location>
</feature>
<dbReference type="InterPro" id="IPR029000">
    <property type="entry name" value="Cyclophilin-like_dom_sf"/>
</dbReference>
<dbReference type="EC" id="5.2.1.8" evidence="1"/>
<evidence type="ECO:0000313" key="5">
    <source>
        <dbReference type="EMBL" id="SVB39910.1"/>
    </source>
</evidence>
<dbReference type="GO" id="GO:0006457">
    <property type="term" value="P:protein folding"/>
    <property type="evidence" value="ECO:0007669"/>
    <property type="project" value="InterPro"/>
</dbReference>
<dbReference type="InterPro" id="IPR002130">
    <property type="entry name" value="Cyclophilin-type_PPIase_dom"/>
</dbReference>
<dbReference type="PANTHER" id="PTHR45625">
    <property type="entry name" value="PEPTIDYL-PROLYL CIS-TRANS ISOMERASE-RELATED"/>
    <property type="match status" value="1"/>
</dbReference>
<dbReference type="EMBL" id="UINC01040271">
    <property type="protein sequence ID" value="SVB39910.1"/>
    <property type="molecule type" value="Genomic_DNA"/>
</dbReference>
<dbReference type="Gene3D" id="2.40.100.10">
    <property type="entry name" value="Cyclophilin-like"/>
    <property type="match status" value="1"/>
</dbReference>